<evidence type="ECO:0000256" key="2">
    <source>
        <dbReference type="ARBA" id="ARBA00022801"/>
    </source>
</evidence>
<evidence type="ECO:0000256" key="4">
    <source>
        <dbReference type="ARBA" id="ARBA00023098"/>
    </source>
</evidence>
<feature type="chain" id="PRO_5025641870" description="1-alkyl-2-acetylglycerophosphocholine esterase" evidence="5">
    <location>
        <begin position="25"/>
        <end position="394"/>
    </location>
</feature>
<evidence type="ECO:0000256" key="1">
    <source>
        <dbReference type="ARBA" id="ARBA00013201"/>
    </source>
</evidence>
<dbReference type="Pfam" id="PF03403">
    <property type="entry name" value="PAF-AH_p_II"/>
    <property type="match status" value="2"/>
</dbReference>
<evidence type="ECO:0000313" key="7">
    <source>
        <dbReference type="Proteomes" id="UP000799324"/>
    </source>
</evidence>
<keyword evidence="4" id="KW-0443">Lipid metabolism</keyword>
<reference evidence="6" key="1">
    <citation type="journal article" date="2020" name="Stud. Mycol.">
        <title>101 Dothideomycetes genomes: a test case for predicting lifestyles and emergence of pathogens.</title>
        <authorList>
            <person name="Haridas S."/>
            <person name="Albert R."/>
            <person name="Binder M."/>
            <person name="Bloem J."/>
            <person name="Labutti K."/>
            <person name="Salamov A."/>
            <person name="Andreopoulos B."/>
            <person name="Baker S."/>
            <person name="Barry K."/>
            <person name="Bills G."/>
            <person name="Bluhm B."/>
            <person name="Cannon C."/>
            <person name="Castanera R."/>
            <person name="Culley D."/>
            <person name="Daum C."/>
            <person name="Ezra D."/>
            <person name="Gonzalez J."/>
            <person name="Henrissat B."/>
            <person name="Kuo A."/>
            <person name="Liang C."/>
            <person name="Lipzen A."/>
            <person name="Lutzoni F."/>
            <person name="Magnuson J."/>
            <person name="Mondo S."/>
            <person name="Nolan M."/>
            <person name="Ohm R."/>
            <person name="Pangilinan J."/>
            <person name="Park H.-J."/>
            <person name="Ramirez L."/>
            <person name="Alfaro M."/>
            <person name="Sun H."/>
            <person name="Tritt A."/>
            <person name="Yoshinaga Y."/>
            <person name="Zwiers L.-H."/>
            <person name="Turgeon B."/>
            <person name="Goodwin S."/>
            <person name="Spatafora J."/>
            <person name="Crous P."/>
            <person name="Grigoriev I."/>
        </authorList>
    </citation>
    <scope>NUCLEOTIDE SEQUENCE</scope>
    <source>
        <strain evidence="6">CBS 122681</strain>
    </source>
</reference>
<feature type="signal peptide" evidence="5">
    <location>
        <begin position="1"/>
        <end position="24"/>
    </location>
</feature>
<proteinExistence type="predicted"/>
<dbReference type="EC" id="3.1.1.47" evidence="1"/>
<keyword evidence="5" id="KW-0732">Signal</keyword>
<dbReference type="GO" id="GO:0016042">
    <property type="term" value="P:lipid catabolic process"/>
    <property type="evidence" value="ECO:0007669"/>
    <property type="project" value="UniProtKB-KW"/>
</dbReference>
<keyword evidence="7" id="KW-1185">Reference proteome</keyword>
<dbReference type="AlphaFoldDB" id="A0A6A6SY97"/>
<dbReference type="OrthoDB" id="2363873at2759"/>
<protein>
    <recommendedName>
        <fullName evidence="1">1-alkyl-2-acetylglycerophosphocholine esterase</fullName>
        <ecNumber evidence="1">3.1.1.47</ecNumber>
    </recommendedName>
</protein>
<sequence>MALPQHFAVYLYSLLSLISWRCLGLNIPEPKGRYNAALSTAELVDDSRIDPYDPNRGNRSVMVSLFYPVPRNQCNQTCLVPYAPRLAANEFDMEAAAHGAPSNGTFENLRLDVCCSPSHNATQDAITYPLVLFSAGLLDSRLQYNAMAQKITQAGYAVVTLDSTYGSSIVEFPDGRSVAGLNVSFWCDEHVTDVCSPTPNIPPLLETNVQDARFILDQLGGPSGIKSLIPSATQGFDTEHVAYCGHSFGGATAVRASMEDKRVVGAINLDGDQFGNITDVLAPVLLFGRSDPVPHNRTDDSTWQETWDHALGWRRQIGLRDAQHWTFNDQPMLAKLAGWPVTESLKAWIGILDGQRSFAVISAYVIESLDFPLKGQNSSLFDGPSQSFPEVVVG</sequence>
<dbReference type="PANTHER" id="PTHR10272:SF14">
    <property type="entry name" value="PAF ACETYLHYDROLASE FAMILY PROTEIN"/>
    <property type="match status" value="1"/>
</dbReference>
<dbReference type="EMBL" id="MU004400">
    <property type="protein sequence ID" value="KAF2652520.1"/>
    <property type="molecule type" value="Genomic_DNA"/>
</dbReference>
<evidence type="ECO:0000256" key="3">
    <source>
        <dbReference type="ARBA" id="ARBA00022963"/>
    </source>
</evidence>
<dbReference type="Proteomes" id="UP000799324">
    <property type="component" value="Unassembled WGS sequence"/>
</dbReference>
<evidence type="ECO:0000313" key="6">
    <source>
        <dbReference type="EMBL" id="KAF2652520.1"/>
    </source>
</evidence>
<dbReference type="PANTHER" id="PTHR10272">
    <property type="entry name" value="PLATELET-ACTIVATING FACTOR ACETYLHYDROLASE"/>
    <property type="match status" value="1"/>
</dbReference>
<accession>A0A6A6SY97</accession>
<dbReference type="Gene3D" id="3.40.50.1820">
    <property type="entry name" value="alpha/beta hydrolase"/>
    <property type="match status" value="1"/>
</dbReference>
<evidence type="ECO:0000256" key="5">
    <source>
        <dbReference type="SAM" id="SignalP"/>
    </source>
</evidence>
<gene>
    <name evidence="6" type="ORF">K491DRAFT_604721</name>
</gene>
<keyword evidence="3" id="KW-0442">Lipid degradation</keyword>
<dbReference type="GO" id="GO:0003847">
    <property type="term" value="F:1-alkyl-2-acetylglycerophosphocholine esterase activity"/>
    <property type="evidence" value="ECO:0007669"/>
    <property type="project" value="UniProtKB-EC"/>
</dbReference>
<keyword evidence="2" id="KW-0378">Hydrolase</keyword>
<dbReference type="SUPFAM" id="SSF53474">
    <property type="entry name" value="alpha/beta-Hydrolases"/>
    <property type="match status" value="1"/>
</dbReference>
<dbReference type="InterPro" id="IPR029058">
    <property type="entry name" value="AB_hydrolase_fold"/>
</dbReference>
<organism evidence="6 7">
    <name type="scientific">Lophiostoma macrostomum CBS 122681</name>
    <dbReference type="NCBI Taxonomy" id="1314788"/>
    <lineage>
        <taxon>Eukaryota</taxon>
        <taxon>Fungi</taxon>
        <taxon>Dikarya</taxon>
        <taxon>Ascomycota</taxon>
        <taxon>Pezizomycotina</taxon>
        <taxon>Dothideomycetes</taxon>
        <taxon>Pleosporomycetidae</taxon>
        <taxon>Pleosporales</taxon>
        <taxon>Lophiostomataceae</taxon>
        <taxon>Lophiostoma</taxon>
    </lineage>
</organism>
<name>A0A6A6SY97_9PLEO</name>